<organism evidence="2 3">
    <name type="scientific">Saccharothrix violaceirubra</name>
    <dbReference type="NCBI Taxonomy" id="413306"/>
    <lineage>
        <taxon>Bacteria</taxon>
        <taxon>Bacillati</taxon>
        <taxon>Actinomycetota</taxon>
        <taxon>Actinomycetes</taxon>
        <taxon>Pseudonocardiales</taxon>
        <taxon>Pseudonocardiaceae</taxon>
        <taxon>Saccharothrix</taxon>
    </lineage>
</organism>
<evidence type="ECO:0000256" key="1">
    <source>
        <dbReference type="SAM" id="MobiDB-lite"/>
    </source>
</evidence>
<feature type="region of interest" description="Disordered" evidence="1">
    <location>
        <begin position="1"/>
        <end position="37"/>
    </location>
</feature>
<evidence type="ECO:0000313" key="2">
    <source>
        <dbReference type="EMBL" id="MBB4966031.1"/>
    </source>
</evidence>
<sequence>MLSTGKIARNAAKCPSAPGATCSRCGAGPAGTPRRRVGSDLGVWSAKRLTVSRTVTLPCARTTGVSSRAGRTGAVAGRSCHCPTIRSHEWVSANARARRESARSASRSSW</sequence>
<reference evidence="2 3" key="1">
    <citation type="submission" date="2020-08" db="EMBL/GenBank/DDBJ databases">
        <title>Sequencing the genomes of 1000 actinobacteria strains.</title>
        <authorList>
            <person name="Klenk H.-P."/>
        </authorList>
    </citation>
    <scope>NUCLEOTIDE SEQUENCE [LARGE SCALE GENOMIC DNA]</scope>
    <source>
        <strain evidence="2 3">DSM 45084</strain>
    </source>
</reference>
<dbReference type="Proteomes" id="UP000542674">
    <property type="component" value="Unassembled WGS sequence"/>
</dbReference>
<dbReference type="RefSeq" id="WP_184669791.1">
    <property type="nucleotide sequence ID" value="NZ_BAABAI010000002.1"/>
</dbReference>
<protein>
    <submittedName>
        <fullName evidence="2">Uncharacterized protein</fullName>
    </submittedName>
</protein>
<accession>A0A7W7WWE8</accession>
<proteinExistence type="predicted"/>
<dbReference type="EMBL" id="JACHJS010000001">
    <property type="protein sequence ID" value="MBB4966031.1"/>
    <property type="molecule type" value="Genomic_DNA"/>
</dbReference>
<comment type="caution">
    <text evidence="2">The sequence shown here is derived from an EMBL/GenBank/DDBJ whole genome shotgun (WGS) entry which is preliminary data.</text>
</comment>
<dbReference type="AlphaFoldDB" id="A0A7W7WWE8"/>
<evidence type="ECO:0000313" key="3">
    <source>
        <dbReference type="Proteomes" id="UP000542674"/>
    </source>
</evidence>
<gene>
    <name evidence="2" type="ORF">F4559_003390</name>
</gene>
<name>A0A7W7WWE8_9PSEU</name>
<keyword evidence="3" id="KW-1185">Reference proteome</keyword>